<reference evidence="8 9" key="1">
    <citation type="submission" date="2019-08" db="EMBL/GenBank/DDBJ databases">
        <title>In-depth cultivation of the pig gut microbiome towards novel bacterial diversity and tailored functional studies.</title>
        <authorList>
            <person name="Wylensek D."/>
            <person name="Hitch T.C.A."/>
            <person name="Clavel T."/>
        </authorList>
    </citation>
    <scope>NUCLEOTIDE SEQUENCE [LARGE SCALE GENOMIC DNA]</scope>
    <source>
        <strain evidence="8 9">WB03_NA08</strain>
    </source>
</reference>
<dbReference type="GO" id="GO:0003723">
    <property type="term" value="F:RNA binding"/>
    <property type="evidence" value="ECO:0007669"/>
    <property type="project" value="InterPro"/>
</dbReference>
<dbReference type="PANTHER" id="PTHR13767">
    <property type="entry name" value="TRNA-PSEUDOURIDINE SYNTHASE"/>
    <property type="match status" value="1"/>
</dbReference>
<protein>
    <recommendedName>
        <fullName evidence="5">tRNA pseudouridine synthase B</fullName>
        <ecNumber evidence="5">5.4.99.25</ecNumber>
    </recommendedName>
    <alternativeName>
        <fullName evidence="5">tRNA pseudouridine(55) synthase</fullName>
        <shortName evidence="5">Psi55 synthase</shortName>
    </alternativeName>
    <alternativeName>
        <fullName evidence="5">tRNA pseudouridylate synthase</fullName>
    </alternativeName>
    <alternativeName>
        <fullName evidence="5">tRNA-uridine isomerase</fullName>
    </alternativeName>
</protein>
<dbReference type="HAMAP" id="MF_01080">
    <property type="entry name" value="TruB_bact"/>
    <property type="match status" value="1"/>
</dbReference>
<comment type="similarity">
    <text evidence="2 5">Belongs to the pseudouridine synthase TruB family. Type 1 subfamily.</text>
</comment>
<evidence type="ECO:0000259" key="6">
    <source>
        <dbReference type="Pfam" id="PF01509"/>
    </source>
</evidence>
<dbReference type="Pfam" id="PF01509">
    <property type="entry name" value="TruB_N"/>
    <property type="match status" value="1"/>
</dbReference>
<comment type="caution">
    <text evidence="8">The sequence shown here is derived from an EMBL/GenBank/DDBJ whole genome shotgun (WGS) entry which is preliminary data.</text>
</comment>
<accession>A0A6N7W8Y4</accession>
<dbReference type="PANTHER" id="PTHR13767:SF2">
    <property type="entry name" value="PSEUDOURIDYLATE SYNTHASE TRUB1"/>
    <property type="match status" value="1"/>
</dbReference>
<dbReference type="AlphaFoldDB" id="A0A6N7W8Y4"/>
<dbReference type="EMBL" id="VULO01000010">
    <property type="protein sequence ID" value="MSS84892.1"/>
    <property type="molecule type" value="Genomic_DNA"/>
</dbReference>
<dbReference type="SUPFAM" id="SSF55120">
    <property type="entry name" value="Pseudouridine synthase"/>
    <property type="match status" value="1"/>
</dbReference>
<evidence type="ECO:0000256" key="1">
    <source>
        <dbReference type="ARBA" id="ARBA00000385"/>
    </source>
</evidence>
<dbReference type="InterPro" id="IPR014780">
    <property type="entry name" value="tRNA_psdUridine_synth_TruB"/>
</dbReference>
<dbReference type="InterPro" id="IPR032819">
    <property type="entry name" value="TruB_C"/>
</dbReference>
<gene>
    <name evidence="5 8" type="primary">truB</name>
    <name evidence="8" type="ORF">FYJ24_08965</name>
</gene>
<dbReference type="NCBIfam" id="TIGR00431">
    <property type="entry name" value="TruB"/>
    <property type="match status" value="1"/>
</dbReference>
<sequence length="290" mass="30850">MMKTNSEPRGLLLVDKPKGLTSHDVVARTRCRLATRKVGHAGTLDPMATGLLVLGIGRGTKLLSLAVGLDKEYKATIRLGASTTTDDAEGEILDSPGCNSIPDLEAVLARYRGDIEQIPSSVSAIKVDGKRAYARVRAGEVVQLKARPVTVSALDIVGEPRLVEGYLDLDVRVRCSSGTYIRALARDIGNDLGVGGHLTALRRTAVGPWRIEQASEELRSLEQACVDLVPQACSVDGKEALQFRHGGVQFSHGLVSDGNSMASVKLETKVLGIVGALHGKIKALFIIDPA</sequence>
<organism evidence="8 9">
    <name type="scientific">Scrofimicrobium canadense</name>
    <dbReference type="NCBI Taxonomy" id="2652290"/>
    <lineage>
        <taxon>Bacteria</taxon>
        <taxon>Bacillati</taxon>
        <taxon>Actinomycetota</taxon>
        <taxon>Actinomycetes</taxon>
        <taxon>Actinomycetales</taxon>
        <taxon>Actinomycetaceae</taxon>
        <taxon>Scrofimicrobium</taxon>
    </lineage>
</organism>
<keyword evidence="4 5" id="KW-0413">Isomerase</keyword>
<keyword evidence="3 5" id="KW-0819">tRNA processing</keyword>
<evidence type="ECO:0000313" key="8">
    <source>
        <dbReference type="EMBL" id="MSS84892.1"/>
    </source>
</evidence>
<dbReference type="RefSeq" id="WP_154545644.1">
    <property type="nucleotide sequence ID" value="NZ_VULO01000010.1"/>
</dbReference>
<dbReference type="InterPro" id="IPR020103">
    <property type="entry name" value="PsdUridine_synth_cat_dom_sf"/>
</dbReference>
<evidence type="ECO:0000313" key="9">
    <source>
        <dbReference type="Proteomes" id="UP000470875"/>
    </source>
</evidence>
<dbReference type="GO" id="GO:0031119">
    <property type="term" value="P:tRNA pseudouridine synthesis"/>
    <property type="evidence" value="ECO:0007669"/>
    <property type="project" value="UniProtKB-UniRule"/>
</dbReference>
<evidence type="ECO:0000256" key="5">
    <source>
        <dbReference type="HAMAP-Rule" id="MF_01080"/>
    </source>
</evidence>
<dbReference type="EC" id="5.4.99.25" evidence="5"/>
<dbReference type="InterPro" id="IPR002501">
    <property type="entry name" value="PsdUridine_synth_N"/>
</dbReference>
<dbReference type="Gene3D" id="3.30.2350.10">
    <property type="entry name" value="Pseudouridine synthase"/>
    <property type="match status" value="1"/>
</dbReference>
<keyword evidence="9" id="KW-1185">Reference proteome</keyword>
<dbReference type="GO" id="GO:1990481">
    <property type="term" value="P:mRNA pseudouridine synthesis"/>
    <property type="evidence" value="ECO:0007669"/>
    <property type="project" value="TreeGrafter"/>
</dbReference>
<evidence type="ECO:0000256" key="3">
    <source>
        <dbReference type="ARBA" id="ARBA00022694"/>
    </source>
</evidence>
<evidence type="ECO:0000259" key="7">
    <source>
        <dbReference type="Pfam" id="PF16198"/>
    </source>
</evidence>
<evidence type="ECO:0000256" key="4">
    <source>
        <dbReference type="ARBA" id="ARBA00023235"/>
    </source>
</evidence>
<feature type="domain" description="Pseudouridine synthase II N-terminal" evidence="6">
    <location>
        <begin position="32"/>
        <end position="181"/>
    </location>
</feature>
<dbReference type="GO" id="GO:0160148">
    <property type="term" value="F:tRNA pseudouridine(55) synthase activity"/>
    <property type="evidence" value="ECO:0007669"/>
    <property type="project" value="UniProtKB-EC"/>
</dbReference>
<dbReference type="Proteomes" id="UP000470875">
    <property type="component" value="Unassembled WGS sequence"/>
</dbReference>
<evidence type="ECO:0000256" key="2">
    <source>
        <dbReference type="ARBA" id="ARBA00005642"/>
    </source>
</evidence>
<name>A0A6N7W8Y4_9ACTO</name>
<dbReference type="CDD" id="cd02573">
    <property type="entry name" value="PseudoU_synth_EcTruB"/>
    <property type="match status" value="1"/>
</dbReference>
<comment type="catalytic activity">
    <reaction evidence="1 5">
        <text>uridine(55) in tRNA = pseudouridine(55) in tRNA</text>
        <dbReference type="Rhea" id="RHEA:42532"/>
        <dbReference type="Rhea" id="RHEA-COMP:10101"/>
        <dbReference type="Rhea" id="RHEA-COMP:10102"/>
        <dbReference type="ChEBI" id="CHEBI:65314"/>
        <dbReference type="ChEBI" id="CHEBI:65315"/>
        <dbReference type="EC" id="5.4.99.25"/>
    </reaction>
</comment>
<comment type="function">
    <text evidence="5">Responsible for synthesis of pseudouridine from uracil-55 in the psi GC loop of transfer RNAs.</text>
</comment>
<proteinExistence type="inferred from homology"/>
<feature type="active site" description="Nucleophile" evidence="5">
    <location>
        <position position="45"/>
    </location>
</feature>
<feature type="domain" description="tRNA pseudouridylate synthase B C-terminal" evidence="7">
    <location>
        <begin position="182"/>
        <end position="225"/>
    </location>
</feature>
<dbReference type="Pfam" id="PF16198">
    <property type="entry name" value="TruB_C_2"/>
    <property type="match status" value="1"/>
</dbReference>